<evidence type="ECO:0000313" key="4">
    <source>
        <dbReference type="Proteomes" id="UP000077266"/>
    </source>
</evidence>
<accession>A0A166MIS5</accession>
<protein>
    <recommendedName>
        <fullName evidence="2">MULE transposase domain-containing protein</fullName>
    </recommendedName>
</protein>
<dbReference type="Pfam" id="PF10551">
    <property type="entry name" value="MULE"/>
    <property type="match status" value="1"/>
</dbReference>
<dbReference type="STRING" id="1314781.A0A166MIS5"/>
<feature type="region of interest" description="Disordered" evidence="1">
    <location>
        <begin position="275"/>
        <end position="295"/>
    </location>
</feature>
<dbReference type="EMBL" id="KV427145">
    <property type="protein sequence ID" value="KZV78080.1"/>
    <property type="molecule type" value="Genomic_DNA"/>
</dbReference>
<sequence>MKRFCCEGSLSISVPTNALFATVNIYHSHAHDLYCQVSVPDDVKMLVKEMKGSPPSAIWAEVLKRNPATELEHGQIARLWATENQDKWRLQEDQVESAREIVEEYPDALPLALEPELGLTSVAFALKECVESLNTGVVELAMDSTWKTNRLGFETYGFVGEANGQAIPLGFILTSSSAMAQPGAKQRLLKSVLDSLNTHCPNIRFTLSDKDTSEINACRASKPSVKHQLCYWHAIRYLEQRLGEDTPPAFYDARIAHRVFDFIDPTWIPGVTNGNAEEGFTADDTAQDPRPFEPV</sequence>
<feature type="non-terminal residue" evidence="3">
    <location>
        <position position="295"/>
    </location>
</feature>
<evidence type="ECO:0000256" key="1">
    <source>
        <dbReference type="SAM" id="MobiDB-lite"/>
    </source>
</evidence>
<evidence type="ECO:0000259" key="2">
    <source>
        <dbReference type="Pfam" id="PF10551"/>
    </source>
</evidence>
<keyword evidence="4" id="KW-1185">Reference proteome</keyword>
<reference evidence="3 4" key="1">
    <citation type="journal article" date="2016" name="Mol. Biol. Evol.">
        <title>Comparative Genomics of Early-Diverging Mushroom-Forming Fungi Provides Insights into the Origins of Lignocellulose Decay Capabilities.</title>
        <authorList>
            <person name="Nagy L.G."/>
            <person name="Riley R."/>
            <person name="Tritt A."/>
            <person name="Adam C."/>
            <person name="Daum C."/>
            <person name="Floudas D."/>
            <person name="Sun H."/>
            <person name="Yadav J.S."/>
            <person name="Pangilinan J."/>
            <person name="Larsson K.H."/>
            <person name="Matsuura K."/>
            <person name="Barry K."/>
            <person name="Labutti K."/>
            <person name="Kuo R."/>
            <person name="Ohm R.A."/>
            <person name="Bhattacharya S.S."/>
            <person name="Shirouzu T."/>
            <person name="Yoshinaga Y."/>
            <person name="Martin F.M."/>
            <person name="Grigoriev I.V."/>
            <person name="Hibbett D.S."/>
        </authorList>
    </citation>
    <scope>NUCLEOTIDE SEQUENCE [LARGE SCALE GENOMIC DNA]</scope>
    <source>
        <strain evidence="3 4">HHB12029</strain>
    </source>
</reference>
<dbReference type="InParanoid" id="A0A166MIS5"/>
<name>A0A166MIS5_EXIGL</name>
<dbReference type="InterPro" id="IPR018289">
    <property type="entry name" value="MULE_transposase_dom"/>
</dbReference>
<proteinExistence type="predicted"/>
<dbReference type="OrthoDB" id="2437251at2759"/>
<gene>
    <name evidence="3" type="ORF">EXIGLDRAFT_576465</name>
</gene>
<feature type="domain" description="MULE transposase" evidence="2">
    <location>
        <begin position="141"/>
        <end position="235"/>
    </location>
</feature>
<dbReference type="Proteomes" id="UP000077266">
    <property type="component" value="Unassembled WGS sequence"/>
</dbReference>
<organism evidence="3 4">
    <name type="scientific">Exidia glandulosa HHB12029</name>
    <dbReference type="NCBI Taxonomy" id="1314781"/>
    <lineage>
        <taxon>Eukaryota</taxon>
        <taxon>Fungi</taxon>
        <taxon>Dikarya</taxon>
        <taxon>Basidiomycota</taxon>
        <taxon>Agaricomycotina</taxon>
        <taxon>Agaricomycetes</taxon>
        <taxon>Auriculariales</taxon>
        <taxon>Exidiaceae</taxon>
        <taxon>Exidia</taxon>
    </lineage>
</organism>
<evidence type="ECO:0000313" key="3">
    <source>
        <dbReference type="EMBL" id="KZV78080.1"/>
    </source>
</evidence>
<dbReference type="AlphaFoldDB" id="A0A166MIS5"/>